<dbReference type="SUPFAM" id="SSF53822">
    <property type="entry name" value="Periplasmic binding protein-like I"/>
    <property type="match status" value="1"/>
</dbReference>
<dbReference type="InterPro" id="IPR001761">
    <property type="entry name" value="Peripla_BP/Lac1_sug-bd_dom"/>
</dbReference>
<dbReference type="PROSITE" id="PS00356">
    <property type="entry name" value="HTH_LACI_1"/>
    <property type="match status" value="1"/>
</dbReference>
<sequence>MTKPPTLREVARRAGVSISTVSRVLNDQPGIGAKTRARVLTIAKELQFIPNAAAQNLATKRTRNIGLITYKWPVSPRFIASSLDSVGINEACQNAEYHLLTTLVDKQAMKHALQLPMVREKRVDGLILAGPAIKSSFILELYNSGLPIVLLDNRLQGTDIDCVLHENEAGAYRLTKHLITEHQHETILFLSGPDTWLSSQERAAGYGRALAEASLQSHIMYMPNTTVETGMETMEKALSEVPNLTAVVAVNDAVAIGAIRSCKANGRSVPEDVAIVGFDNIGWADLHDPPLTTVHAFGEEMGYQAAQRLFNLIETDANQEHIRLRLRVGTKLVIRCSCGCQEQ</sequence>
<protein>
    <recommendedName>
        <fullName evidence="4">HTH lacI-type domain-containing protein</fullName>
    </recommendedName>
</protein>
<keyword evidence="3" id="KW-0804">Transcription</keyword>
<organism evidence="5">
    <name type="scientific">hydrothermal vent metagenome</name>
    <dbReference type="NCBI Taxonomy" id="652676"/>
    <lineage>
        <taxon>unclassified sequences</taxon>
        <taxon>metagenomes</taxon>
        <taxon>ecological metagenomes</taxon>
    </lineage>
</organism>
<dbReference type="PRINTS" id="PR00036">
    <property type="entry name" value="HTHLACI"/>
</dbReference>
<dbReference type="Gene3D" id="1.10.260.40">
    <property type="entry name" value="lambda repressor-like DNA-binding domains"/>
    <property type="match status" value="1"/>
</dbReference>
<name>A0A3B0WCF7_9ZZZZ</name>
<evidence type="ECO:0000313" key="5">
    <source>
        <dbReference type="EMBL" id="VAW42236.1"/>
    </source>
</evidence>
<dbReference type="PANTHER" id="PTHR30146:SF109">
    <property type="entry name" value="HTH-TYPE TRANSCRIPTIONAL REGULATOR GALS"/>
    <property type="match status" value="1"/>
</dbReference>
<accession>A0A3B0WCF7</accession>
<dbReference type="Pfam" id="PF00532">
    <property type="entry name" value="Peripla_BP_1"/>
    <property type="match status" value="1"/>
</dbReference>
<dbReference type="PANTHER" id="PTHR30146">
    <property type="entry name" value="LACI-RELATED TRANSCRIPTIONAL REPRESSOR"/>
    <property type="match status" value="1"/>
</dbReference>
<evidence type="ECO:0000259" key="4">
    <source>
        <dbReference type="PROSITE" id="PS50932"/>
    </source>
</evidence>
<gene>
    <name evidence="5" type="ORF">MNBD_CHLOROFLEXI01-3827</name>
</gene>
<dbReference type="GO" id="GO:0003700">
    <property type="term" value="F:DNA-binding transcription factor activity"/>
    <property type="evidence" value="ECO:0007669"/>
    <property type="project" value="TreeGrafter"/>
</dbReference>
<dbReference type="CDD" id="cd01392">
    <property type="entry name" value="HTH_LacI"/>
    <property type="match status" value="1"/>
</dbReference>
<reference evidence="5" key="1">
    <citation type="submission" date="2018-06" db="EMBL/GenBank/DDBJ databases">
        <authorList>
            <person name="Zhirakovskaya E."/>
        </authorList>
    </citation>
    <scope>NUCLEOTIDE SEQUENCE</scope>
</reference>
<feature type="domain" description="HTH lacI-type" evidence="4">
    <location>
        <begin position="5"/>
        <end position="59"/>
    </location>
</feature>
<dbReference type="InterPro" id="IPR010982">
    <property type="entry name" value="Lambda_DNA-bd_dom_sf"/>
</dbReference>
<dbReference type="PROSITE" id="PS50932">
    <property type="entry name" value="HTH_LACI_2"/>
    <property type="match status" value="1"/>
</dbReference>
<dbReference type="Pfam" id="PF00356">
    <property type="entry name" value="LacI"/>
    <property type="match status" value="1"/>
</dbReference>
<dbReference type="AlphaFoldDB" id="A0A3B0WCF7"/>
<dbReference type="Gene3D" id="3.40.50.2300">
    <property type="match status" value="2"/>
</dbReference>
<dbReference type="SMART" id="SM00354">
    <property type="entry name" value="HTH_LACI"/>
    <property type="match status" value="1"/>
</dbReference>
<proteinExistence type="predicted"/>
<evidence type="ECO:0000256" key="1">
    <source>
        <dbReference type="ARBA" id="ARBA00023015"/>
    </source>
</evidence>
<dbReference type="SUPFAM" id="SSF47413">
    <property type="entry name" value="lambda repressor-like DNA-binding domains"/>
    <property type="match status" value="1"/>
</dbReference>
<evidence type="ECO:0000256" key="3">
    <source>
        <dbReference type="ARBA" id="ARBA00023163"/>
    </source>
</evidence>
<dbReference type="EMBL" id="UOEU01000903">
    <property type="protein sequence ID" value="VAW42236.1"/>
    <property type="molecule type" value="Genomic_DNA"/>
</dbReference>
<dbReference type="CDD" id="cd06267">
    <property type="entry name" value="PBP1_LacI_sugar_binding-like"/>
    <property type="match status" value="1"/>
</dbReference>
<keyword evidence="2" id="KW-0238">DNA-binding</keyword>
<evidence type="ECO:0000256" key="2">
    <source>
        <dbReference type="ARBA" id="ARBA00023125"/>
    </source>
</evidence>
<dbReference type="InterPro" id="IPR028082">
    <property type="entry name" value="Peripla_BP_I"/>
</dbReference>
<dbReference type="GO" id="GO:0000976">
    <property type="term" value="F:transcription cis-regulatory region binding"/>
    <property type="evidence" value="ECO:0007669"/>
    <property type="project" value="TreeGrafter"/>
</dbReference>
<dbReference type="InterPro" id="IPR000843">
    <property type="entry name" value="HTH_LacI"/>
</dbReference>
<keyword evidence="1" id="KW-0805">Transcription regulation</keyword>